<keyword evidence="3" id="KW-0697">Rotamase</keyword>
<comment type="caution">
    <text evidence="7">The sequence shown here is derived from an EMBL/GenBank/DDBJ whole genome shotgun (WGS) entry which is preliminary data.</text>
</comment>
<dbReference type="PROSITE" id="PS51257">
    <property type="entry name" value="PROKAR_LIPOPROTEIN"/>
    <property type="match status" value="1"/>
</dbReference>
<dbReference type="RefSeq" id="WP_364462127.1">
    <property type="nucleotide sequence ID" value="NZ_JBFARM010000017.1"/>
</dbReference>
<dbReference type="Pfam" id="PF00254">
    <property type="entry name" value="FKBP_C"/>
    <property type="match status" value="1"/>
</dbReference>
<organism evidence="7 8">
    <name type="scientific">Nonomuraea bangladeshensis</name>
    <dbReference type="NCBI Taxonomy" id="404385"/>
    <lineage>
        <taxon>Bacteria</taxon>
        <taxon>Bacillati</taxon>
        <taxon>Actinomycetota</taxon>
        <taxon>Actinomycetes</taxon>
        <taxon>Streptosporangiales</taxon>
        <taxon>Streptosporangiaceae</taxon>
        <taxon>Nonomuraea</taxon>
    </lineage>
</organism>
<dbReference type="InterPro" id="IPR001179">
    <property type="entry name" value="PPIase_FKBP_dom"/>
</dbReference>
<proteinExistence type="predicted"/>
<keyword evidence="4 7" id="KW-0413">Isomerase</keyword>
<sequence length="279" mass="29272">MPWRKTVRLFWPAMLMLATSCGSASHTGAEKGAQPVVSGGFGSRPVVSIPAGKPGRMPRITVLSAGSGRRTLPGDVVLADVDIRRWAGNRPYLSTFDGNQPATVVFDGRQVPEVWRRSLIGRPAGSRVMLVGPAADALGPGLPWAGVSPSDTLVVVFDILGGYPPDARLVGRTLPVVPADLTPADPPRVLIDGSGEEIRAGSKVIVQYVAAAWPSRALVDSSYRRGGPSAFTLKPGAAPPAWLDALPGRHVGCRLAVPSPGDEPRIYVIDVLDTITAPS</sequence>
<keyword evidence="5" id="KW-0732">Signal</keyword>
<feature type="chain" id="PRO_5045611347" description="peptidylprolyl isomerase" evidence="5">
    <location>
        <begin position="25"/>
        <end position="279"/>
    </location>
</feature>
<name>A0ABV3HIB3_9ACTN</name>
<dbReference type="EMBL" id="JBFARM010000017">
    <property type="protein sequence ID" value="MEV4292281.1"/>
    <property type="molecule type" value="Genomic_DNA"/>
</dbReference>
<evidence type="ECO:0000313" key="8">
    <source>
        <dbReference type="Proteomes" id="UP001552427"/>
    </source>
</evidence>
<evidence type="ECO:0000313" key="7">
    <source>
        <dbReference type="EMBL" id="MEV4292281.1"/>
    </source>
</evidence>
<dbReference type="EC" id="5.2.1.8" evidence="2"/>
<dbReference type="Proteomes" id="UP001552427">
    <property type="component" value="Unassembled WGS sequence"/>
</dbReference>
<evidence type="ECO:0000256" key="4">
    <source>
        <dbReference type="ARBA" id="ARBA00023235"/>
    </source>
</evidence>
<comment type="catalytic activity">
    <reaction evidence="1">
        <text>[protein]-peptidylproline (omega=180) = [protein]-peptidylproline (omega=0)</text>
        <dbReference type="Rhea" id="RHEA:16237"/>
        <dbReference type="Rhea" id="RHEA-COMP:10747"/>
        <dbReference type="Rhea" id="RHEA-COMP:10748"/>
        <dbReference type="ChEBI" id="CHEBI:83833"/>
        <dbReference type="ChEBI" id="CHEBI:83834"/>
        <dbReference type="EC" id="5.2.1.8"/>
    </reaction>
</comment>
<dbReference type="InterPro" id="IPR046357">
    <property type="entry name" value="PPIase_dom_sf"/>
</dbReference>
<evidence type="ECO:0000259" key="6">
    <source>
        <dbReference type="Pfam" id="PF00254"/>
    </source>
</evidence>
<reference evidence="7 8" key="1">
    <citation type="submission" date="2024-06" db="EMBL/GenBank/DDBJ databases">
        <title>The Natural Products Discovery Center: Release of the First 8490 Sequenced Strains for Exploring Actinobacteria Biosynthetic Diversity.</title>
        <authorList>
            <person name="Kalkreuter E."/>
            <person name="Kautsar S.A."/>
            <person name="Yang D."/>
            <person name="Bader C.D."/>
            <person name="Teijaro C.N."/>
            <person name="Fluegel L."/>
            <person name="Davis C.M."/>
            <person name="Simpson J.R."/>
            <person name="Lauterbach L."/>
            <person name="Steele A.D."/>
            <person name="Gui C."/>
            <person name="Meng S."/>
            <person name="Li G."/>
            <person name="Viehrig K."/>
            <person name="Ye F."/>
            <person name="Su P."/>
            <person name="Kiefer A.F."/>
            <person name="Nichols A."/>
            <person name="Cepeda A.J."/>
            <person name="Yan W."/>
            <person name="Fan B."/>
            <person name="Jiang Y."/>
            <person name="Adhikari A."/>
            <person name="Zheng C.-J."/>
            <person name="Schuster L."/>
            <person name="Cowan T.M."/>
            <person name="Smanski M.J."/>
            <person name="Chevrette M.G."/>
            <person name="De Carvalho L.P.S."/>
            <person name="Shen B."/>
        </authorList>
    </citation>
    <scope>NUCLEOTIDE SEQUENCE [LARGE SCALE GENOMIC DNA]</scope>
    <source>
        <strain evidence="7 8">NPDC049574</strain>
    </source>
</reference>
<dbReference type="Gene3D" id="3.10.50.40">
    <property type="match status" value="2"/>
</dbReference>
<keyword evidence="8" id="KW-1185">Reference proteome</keyword>
<gene>
    <name evidence="7" type="ORF">AB0K40_42810</name>
</gene>
<accession>A0ABV3HIB3</accession>
<dbReference type="SUPFAM" id="SSF54534">
    <property type="entry name" value="FKBP-like"/>
    <property type="match status" value="2"/>
</dbReference>
<protein>
    <recommendedName>
        <fullName evidence="2">peptidylprolyl isomerase</fullName>
        <ecNumber evidence="2">5.2.1.8</ecNumber>
    </recommendedName>
</protein>
<evidence type="ECO:0000256" key="1">
    <source>
        <dbReference type="ARBA" id="ARBA00000971"/>
    </source>
</evidence>
<evidence type="ECO:0000256" key="3">
    <source>
        <dbReference type="ARBA" id="ARBA00023110"/>
    </source>
</evidence>
<dbReference type="GO" id="GO:0003755">
    <property type="term" value="F:peptidyl-prolyl cis-trans isomerase activity"/>
    <property type="evidence" value="ECO:0007669"/>
    <property type="project" value="UniProtKB-EC"/>
</dbReference>
<feature type="domain" description="PPIase FKBP-type" evidence="6">
    <location>
        <begin position="197"/>
        <end position="255"/>
    </location>
</feature>
<evidence type="ECO:0000256" key="2">
    <source>
        <dbReference type="ARBA" id="ARBA00013194"/>
    </source>
</evidence>
<feature type="signal peptide" evidence="5">
    <location>
        <begin position="1"/>
        <end position="24"/>
    </location>
</feature>
<evidence type="ECO:0000256" key="5">
    <source>
        <dbReference type="SAM" id="SignalP"/>
    </source>
</evidence>